<organism evidence="2 3">
    <name type="scientific">Mizuhopecten yessoensis</name>
    <name type="common">Japanese scallop</name>
    <name type="synonym">Patinopecten yessoensis</name>
    <dbReference type="NCBI Taxonomy" id="6573"/>
    <lineage>
        <taxon>Eukaryota</taxon>
        <taxon>Metazoa</taxon>
        <taxon>Spiralia</taxon>
        <taxon>Lophotrochozoa</taxon>
        <taxon>Mollusca</taxon>
        <taxon>Bivalvia</taxon>
        <taxon>Autobranchia</taxon>
        <taxon>Pteriomorphia</taxon>
        <taxon>Pectinida</taxon>
        <taxon>Pectinoidea</taxon>
        <taxon>Pectinidae</taxon>
        <taxon>Mizuhopecten</taxon>
    </lineage>
</organism>
<dbReference type="SUPFAM" id="SSF53335">
    <property type="entry name" value="S-adenosyl-L-methionine-dependent methyltransferases"/>
    <property type="match status" value="1"/>
</dbReference>
<dbReference type="InterPro" id="IPR029063">
    <property type="entry name" value="SAM-dependent_MTases_sf"/>
</dbReference>
<dbReference type="Gene3D" id="3.40.50.150">
    <property type="entry name" value="Vaccinia Virus protein VP39"/>
    <property type="match status" value="1"/>
</dbReference>
<dbReference type="Pfam" id="PF08241">
    <property type="entry name" value="Methyltransf_11"/>
    <property type="match status" value="1"/>
</dbReference>
<reference evidence="2 3" key="1">
    <citation type="journal article" date="2017" name="Nat. Ecol. Evol.">
        <title>Scallop genome provides insights into evolution of bilaterian karyotype and development.</title>
        <authorList>
            <person name="Wang S."/>
            <person name="Zhang J."/>
            <person name="Jiao W."/>
            <person name="Li J."/>
            <person name="Xun X."/>
            <person name="Sun Y."/>
            <person name="Guo X."/>
            <person name="Huan P."/>
            <person name="Dong B."/>
            <person name="Zhang L."/>
            <person name="Hu X."/>
            <person name="Sun X."/>
            <person name="Wang J."/>
            <person name="Zhao C."/>
            <person name="Wang Y."/>
            <person name="Wang D."/>
            <person name="Huang X."/>
            <person name="Wang R."/>
            <person name="Lv J."/>
            <person name="Li Y."/>
            <person name="Zhang Z."/>
            <person name="Liu B."/>
            <person name="Lu W."/>
            <person name="Hui Y."/>
            <person name="Liang J."/>
            <person name="Zhou Z."/>
            <person name="Hou R."/>
            <person name="Li X."/>
            <person name="Liu Y."/>
            <person name="Li H."/>
            <person name="Ning X."/>
            <person name="Lin Y."/>
            <person name="Zhao L."/>
            <person name="Xing Q."/>
            <person name="Dou J."/>
            <person name="Li Y."/>
            <person name="Mao J."/>
            <person name="Guo H."/>
            <person name="Dou H."/>
            <person name="Li T."/>
            <person name="Mu C."/>
            <person name="Jiang W."/>
            <person name="Fu Q."/>
            <person name="Fu X."/>
            <person name="Miao Y."/>
            <person name="Liu J."/>
            <person name="Yu Q."/>
            <person name="Li R."/>
            <person name="Liao H."/>
            <person name="Li X."/>
            <person name="Kong Y."/>
            <person name="Jiang Z."/>
            <person name="Chourrout D."/>
            <person name="Li R."/>
            <person name="Bao Z."/>
        </authorList>
    </citation>
    <scope>NUCLEOTIDE SEQUENCE [LARGE SCALE GENOMIC DNA]</scope>
    <source>
        <strain evidence="2 3">PY_sf001</strain>
    </source>
</reference>
<comment type="caution">
    <text evidence="2">The sequence shown here is derived from an EMBL/GenBank/DDBJ whole genome shotgun (WGS) entry which is preliminary data.</text>
</comment>
<evidence type="ECO:0000313" key="2">
    <source>
        <dbReference type="EMBL" id="OWF55069.1"/>
    </source>
</evidence>
<evidence type="ECO:0000259" key="1">
    <source>
        <dbReference type="Pfam" id="PF08241"/>
    </source>
</evidence>
<dbReference type="GO" id="GO:0008757">
    <property type="term" value="F:S-adenosylmethionine-dependent methyltransferase activity"/>
    <property type="evidence" value="ECO:0007669"/>
    <property type="project" value="InterPro"/>
</dbReference>
<dbReference type="STRING" id="6573.A0A210R252"/>
<evidence type="ECO:0000313" key="3">
    <source>
        <dbReference type="Proteomes" id="UP000242188"/>
    </source>
</evidence>
<dbReference type="AlphaFoldDB" id="A0A210R252"/>
<dbReference type="EMBL" id="NEDP02000770">
    <property type="protein sequence ID" value="OWF55069.1"/>
    <property type="molecule type" value="Genomic_DNA"/>
</dbReference>
<proteinExistence type="predicted"/>
<gene>
    <name evidence="2" type="ORF">KP79_PYT17052</name>
</gene>
<dbReference type="Proteomes" id="UP000242188">
    <property type="component" value="Unassembled WGS sequence"/>
</dbReference>
<name>A0A210R252_MIZYE</name>
<feature type="domain" description="Methyltransferase type 11" evidence="1">
    <location>
        <begin position="52"/>
        <end position="149"/>
    </location>
</feature>
<accession>A0A210R252</accession>
<dbReference type="PANTHER" id="PTHR42912">
    <property type="entry name" value="METHYLTRANSFERASE"/>
    <property type="match status" value="1"/>
</dbReference>
<dbReference type="CDD" id="cd02440">
    <property type="entry name" value="AdoMet_MTases"/>
    <property type="match status" value="1"/>
</dbReference>
<dbReference type="InterPro" id="IPR013216">
    <property type="entry name" value="Methyltransf_11"/>
</dbReference>
<dbReference type="OrthoDB" id="3647at2759"/>
<keyword evidence="3" id="KW-1185">Reference proteome</keyword>
<dbReference type="InterPro" id="IPR050508">
    <property type="entry name" value="Methyltransf_Superfamily"/>
</dbReference>
<sequence>MDVNKEDDSPYYDGWANIYDKESKAKGYQGPNVAARALGRMLSGNRKEKVILDFGGGTGLVGEELKKEGFEKMDILDSSDKMLEFARQRRVYQNVITAEVKGHNSTPLAGDSYDAVLGVAVFCTVGPSFACFDIKEMIRLTKPGGILLVILRTETLYSHLFRDKLLPLFEHLQSEGTWKQLERSQFKYMYGVEGQLFVYQIL</sequence>
<protein>
    <submittedName>
        <fullName evidence="2">Williams-Beuren syndrome chromosomal region 27 protein</fullName>
    </submittedName>
</protein>